<dbReference type="PANTHER" id="PTHR21666">
    <property type="entry name" value="PEPTIDASE-RELATED"/>
    <property type="match status" value="1"/>
</dbReference>
<protein>
    <submittedName>
        <fullName evidence="2">M23 family metallopeptidase</fullName>
    </submittedName>
</protein>
<dbReference type="Gene3D" id="2.70.70.10">
    <property type="entry name" value="Glucose Permease (Domain IIA)"/>
    <property type="match status" value="1"/>
</dbReference>
<evidence type="ECO:0000259" key="1">
    <source>
        <dbReference type="Pfam" id="PF01551"/>
    </source>
</evidence>
<dbReference type="CDD" id="cd12797">
    <property type="entry name" value="M23_peptidase"/>
    <property type="match status" value="1"/>
</dbReference>
<dbReference type="SUPFAM" id="SSF51261">
    <property type="entry name" value="Duplicated hybrid motif"/>
    <property type="match status" value="1"/>
</dbReference>
<dbReference type="Gene3D" id="2.80.10.50">
    <property type="match status" value="1"/>
</dbReference>
<comment type="caution">
    <text evidence="2">The sequence shown here is derived from an EMBL/GenBank/DDBJ whole genome shotgun (WGS) entry which is preliminary data.</text>
</comment>
<dbReference type="PANTHER" id="PTHR21666:SF270">
    <property type="entry name" value="MUREIN HYDROLASE ACTIVATOR ENVC"/>
    <property type="match status" value="1"/>
</dbReference>
<name>A0ABS2GL69_9FIRM</name>
<gene>
    <name evidence="2" type="ORF">H9X81_03830</name>
</gene>
<evidence type="ECO:0000313" key="2">
    <source>
        <dbReference type="EMBL" id="MBM6922823.1"/>
    </source>
</evidence>
<dbReference type="RefSeq" id="WP_204719967.1">
    <property type="nucleotide sequence ID" value="NZ_JACSNR010000003.1"/>
</dbReference>
<sequence>MDIVNGKTYRFINVYHDGYGLNIYGTKDTDIKGGQNVCLYSASPTDQMQQWKAVAVSGASDVFQLEAVLNSVYVLDCSDGSISTSYKNNAHMCKKTGTSAVDSGIIAKPVQGVQGNQVRICLPEKNLYLTATTVTEDDTELSNNISTSAALRGGSTGRGNVYWASPASEGSMTWKKQCWEVVEVGGGTDPDPEPGEDITVTGMPDCIEYGEEKTEYFHPDSGMVNGSWSKNDGLTKEEAVRSFYHKVFGYDPHDDQHFLYNLYGAKYNVDGYRGKYHTGIDMYGIPGTAANGEDKLTIHSAHAGTVVFIGTGYGTVAIYDGHRTYLYLHMKSICVSAGDSIKVGDKLGIQSHTGLTNGDHLHIEVQEGKAKSEAALPTINDPIESISPYEYL</sequence>
<reference evidence="2 3" key="1">
    <citation type="journal article" date="2021" name="Sci. Rep.">
        <title>The distribution of antibiotic resistance genes in chicken gut microbiota commensals.</title>
        <authorList>
            <person name="Juricova H."/>
            <person name="Matiasovicova J."/>
            <person name="Kubasova T."/>
            <person name="Cejkova D."/>
            <person name="Rychlik I."/>
        </authorList>
    </citation>
    <scope>NUCLEOTIDE SEQUENCE [LARGE SCALE GENOMIC DNA]</scope>
    <source>
        <strain evidence="2 3">An564</strain>
    </source>
</reference>
<dbReference type="InterPro" id="IPR050570">
    <property type="entry name" value="Cell_wall_metabolism_enzyme"/>
</dbReference>
<accession>A0ABS2GL69</accession>
<keyword evidence="3" id="KW-1185">Reference proteome</keyword>
<evidence type="ECO:0000313" key="3">
    <source>
        <dbReference type="Proteomes" id="UP000724149"/>
    </source>
</evidence>
<dbReference type="Pfam" id="PF01551">
    <property type="entry name" value="Peptidase_M23"/>
    <property type="match status" value="1"/>
</dbReference>
<dbReference type="InterPro" id="IPR011055">
    <property type="entry name" value="Dup_hybrid_motif"/>
</dbReference>
<dbReference type="Proteomes" id="UP000724149">
    <property type="component" value="Unassembled WGS sequence"/>
</dbReference>
<proteinExistence type="predicted"/>
<organism evidence="2 3">
    <name type="scientific">Hydrogenoanaerobacterium saccharovorans</name>
    <dbReference type="NCBI Taxonomy" id="474960"/>
    <lineage>
        <taxon>Bacteria</taxon>
        <taxon>Bacillati</taxon>
        <taxon>Bacillota</taxon>
        <taxon>Clostridia</taxon>
        <taxon>Eubacteriales</taxon>
        <taxon>Oscillospiraceae</taxon>
        <taxon>Hydrogenoanaerobacterium</taxon>
    </lineage>
</organism>
<dbReference type="InterPro" id="IPR016047">
    <property type="entry name" value="M23ase_b-sheet_dom"/>
</dbReference>
<dbReference type="EMBL" id="JACSNR010000003">
    <property type="protein sequence ID" value="MBM6922823.1"/>
    <property type="molecule type" value="Genomic_DNA"/>
</dbReference>
<feature type="domain" description="M23ase beta-sheet core" evidence="1">
    <location>
        <begin position="276"/>
        <end position="369"/>
    </location>
</feature>